<accession>A0A4Y2TEW5</accession>
<keyword evidence="2" id="KW-1185">Reference proteome</keyword>
<dbReference type="Proteomes" id="UP000499080">
    <property type="component" value="Unassembled WGS sequence"/>
</dbReference>
<proteinExistence type="predicted"/>
<dbReference type="EMBL" id="BGPR01027920">
    <property type="protein sequence ID" value="GBN98781.1"/>
    <property type="molecule type" value="Genomic_DNA"/>
</dbReference>
<comment type="caution">
    <text evidence="1">The sequence shown here is derived from an EMBL/GenBank/DDBJ whole genome shotgun (WGS) entry which is preliminary data.</text>
</comment>
<sequence>MKYEAAETVSKISRHVRSVEIEEDRGQEKDEKFDSLLKTLEKLSNSLVSRNKTVPRRSLNVTCWKYNKKGHVQRECQVITKLTYGSLAGRRLRFLNKKD</sequence>
<evidence type="ECO:0000313" key="1">
    <source>
        <dbReference type="EMBL" id="GBN98781.1"/>
    </source>
</evidence>
<gene>
    <name evidence="1" type="ORF">AVEN_217555_1</name>
</gene>
<dbReference type="AlphaFoldDB" id="A0A4Y2TEW5"/>
<protein>
    <recommendedName>
        <fullName evidence="3">CCHC-type domain-containing protein</fullName>
    </recommendedName>
</protein>
<evidence type="ECO:0008006" key="3">
    <source>
        <dbReference type="Google" id="ProtNLM"/>
    </source>
</evidence>
<name>A0A4Y2TEW5_ARAVE</name>
<reference evidence="1 2" key="1">
    <citation type="journal article" date="2019" name="Sci. Rep.">
        <title>Orb-weaving spider Araneus ventricosus genome elucidates the spidroin gene catalogue.</title>
        <authorList>
            <person name="Kono N."/>
            <person name="Nakamura H."/>
            <person name="Ohtoshi R."/>
            <person name="Moran D.A.P."/>
            <person name="Shinohara A."/>
            <person name="Yoshida Y."/>
            <person name="Fujiwara M."/>
            <person name="Mori M."/>
            <person name="Tomita M."/>
            <person name="Arakawa K."/>
        </authorList>
    </citation>
    <scope>NUCLEOTIDE SEQUENCE [LARGE SCALE GENOMIC DNA]</scope>
</reference>
<organism evidence="1 2">
    <name type="scientific">Araneus ventricosus</name>
    <name type="common">Orbweaver spider</name>
    <name type="synonym">Epeira ventricosa</name>
    <dbReference type="NCBI Taxonomy" id="182803"/>
    <lineage>
        <taxon>Eukaryota</taxon>
        <taxon>Metazoa</taxon>
        <taxon>Ecdysozoa</taxon>
        <taxon>Arthropoda</taxon>
        <taxon>Chelicerata</taxon>
        <taxon>Arachnida</taxon>
        <taxon>Araneae</taxon>
        <taxon>Araneomorphae</taxon>
        <taxon>Entelegynae</taxon>
        <taxon>Araneoidea</taxon>
        <taxon>Araneidae</taxon>
        <taxon>Araneus</taxon>
    </lineage>
</organism>
<evidence type="ECO:0000313" key="2">
    <source>
        <dbReference type="Proteomes" id="UP000499080"/>
    </source>
</evidence>